<evidence type="ECO:0000256" key="3">
    <source>
        <dbReference type="SAM" id="SignalP"/>
    </source>
</evidence>
<keyword evidence="7" id="KW-1185">Reference proteome</keyword>
<dbReference type="RefSeq" id="WP_248210241.1">
    <property type="nucleotide sequence ID" value="NZ_JALNMH010000011.1"/>
</dbReference>
<feature type="signal peptide" evidence="3">
    <location>
        <begin position="1"/>
        <end position="28"/>
    </location>
</feature>
<dbReference type="SUPFAM" id="SSF53474">
    <property type="entry name" value="alpha/beta-Hydrolases"/>
    <property type="match status" value="1"/>
</dbReference>
<evidence type="ECO:0000313" key="7">
    <source>
        <dbReference type="Proteomes" id="UP001431449"/>
    </source>
</evidence>
<dbReference type="SUPFAM" id="SSF82171">
    <property type="entry name" value="DPP6 N-terminal domain-like"/>
    <property type="match status" value="1"/>
</dbReference>
<feature type="chain" id="PRO_5046393339" evidence="3">
    <location>
        <begin position="29"/>
        <end position="688"/>
    </location>
</feature>
<dbReference type="EMBL" id="JALNMH010000011">
    <property type="protein sequence ID" value="MCK7594666.1"/>
    <property type="molecule type" value="Genomic_DNA"/>
</dbReference>
<organism evidence="6 7">
    <name type="scientific">Pseudomarimonas salicorniae</name>
    <dbReference type="NCBI Taxonomy" id="2933270"/>
    <lineage>
        <taxon>Bacteria</taxon>
        <taxon>Pseudomonadati</taxon>
        <taxon>Pseudomonadota</taxon>
        <taxon>Gammaproteobacteria</taxon>
        <taxon>Lysobacterales</taxon>
        <taxon>Lysobacteraceae</taxon>
        <taxon>Pseudomarimonas</taxon>
    </lineage>
</organism>
<evidence type="ECO:0000259" key="4">
    <source>
        <dbReference type="Pfam" id="PF00326"/>
    </source>
</evidence>
<dbReference type="Pfam" id="PF07676">
    <property type="entry name" value="PD40"/>
    <property type="match status" value="2"/>
</dbReference>
<sequence>MRSSMPYRSLLLLALALSAPLAARPAFAPMDVFALQWAESPAVAPDGRSAIYQRSFFDRQKDQRRSNLWWIDLRSGEQRPLTTGDRNDAGVAWSPDGRRIAFVGSDGGRSQIFVRWLDSGATARLTQLERSPGALVWSPDGKRIAFTQRVSAQTTTLAKDMPRPPSGAKWADPVKVIDTFRFRFDGAGFIEPGYSHVFVVDAEGGAPRQVTRGDFDFSGPLSFSPDGESLYLSANPVEDADHDPIESDLYRVEVATGKLHRLTDRDGPDARPMLSPDGKSLAYVGFDDQRLGYQNSVLSVLDLASGESRALTGSLDRSIEQIGWDGDRGLYFSYDDHGVTRIGWVARRGGKLEQVASDLGGTAMGRPYDGGSFDVASGQVLYTHSTPYRPADLAVVSRGRDPRVLTALNDTLLDGRELGRVETLEWQSSHDGRPVQGWLVYPPGYDPAKRYPLLLEIHGGPFANYGPRFAPEIQMYASKGYLVLYANPRGSTSYGAEFANLIHHNYPGQDFDDLMSGVDAVIARGIVDQDNLFVTGGSGGGTLTAWIVGHTDRFRAAVVAKPVINWYSFVLTADAYGYFSQYWFPGPPWEHAEHYLKRSPISYVGKVSTPTMLITGEADYRTPMSETEQYYQALKLRKIDTALVRIPGASHSINRRPSQMIAQVLNTSGWFEKHRAPAGKQAEATAAR</sequence>
<feature type="domain" description="Dipeptidylpeptidase IV N-terminal" evidence="5">
    <location>
        <begin position="192"/>
        <end position="280"/>
    </location>
</feature>
<keyword evidence="2" id="KW-0645">Protease</keyword>
<dbReference type="InterPro" id="IPR002469">
    <property type="entry name" value="Peptidase_S9B_N"/>
</dbReference>
<accession>A0ABT0GJE7</accession>
<dbReference type="Pfam" id="PF00326">
    <property type="entry name" value="Peptidase_S9"/>
    <property type="match status" value="1"/>
</dbReference>
<evidence type="ECO:0000259" key="5">
    <source>
        <dbReference type="Pfam" id="PF00930"/>
    </source>
</evidence>
<dbReference type="InterPro" id="IPR011042">
    <property type="entry name" value="6-blade_b-propeller_TolB-like"/>
</dbReference>
<dbReference type="InterPro" id="IPR001375">
    <property type="entry name" value="Peptidase_S9_cat"/>
</dbReference>
<keyword evidence="2" id="KW-0720">Serine protease</keyword>
<keyword evidence="1" id="KW-0378">Hydrolase</keyword>
<dbReference type="Gene3D" id="2.120.10.30">
    <property type="entry name" value="TolB, C-terminal domain"/>
    <property type="match status" value="2"/>
</dbReference>
<name>A0ABT0GJE7_9GAMM</name>
<dbReference type="PANTHER" id="PTHR42776">
    <property type="entry name" value="SERINE PEPTIDASE S9 FAMILY MEMBER"/>
    <property type="match status" value="1"/>
</dbReference>
<gene>
    <name evidence="6" type="ORF">M0G41_13415</name>
</gene>
<dbReference type="Proteomes" id="UP001431449">
    <property type="component" value="Unassembled WGS sequence"/>
</dbReference>
<protein>
    <submittedName>
        <fullName evidence="6">S9 family peptidase</fullName>
    </submittedName>
</protein>
<dbReference type="PANTHER" id="PTHR42776:SF27">
    <property type="entry name" value="DIPEPTIDYL PEPTIDASE FAMILY MEMBER 6"/>
    <property type="match status" value="1"/>
</dbReference>
<evidence type="ECO:0000256" key="1">
    <source>
        <dbReference type="ARBA" id="ARBA00022801"/>
    </source>
</evidence>
<keyword evidence="3" id="KW-0732">Signal</keyword>
<comment type="caution">
    <text evidence="6">The sequence shown here is derived from an EMBL/GenBank/DDBJ whole genome shotgun (WGS) entry which is preliminary data.</text>
</comment>
<proteinExistence type="predicted"/>
<evidence type="ECO:0000256" key="2">
    <source>
        <dbReference type="ARBA" id="ARBA00022825"/>
    </source>
</evidence>
<feature type="domain" description="Peptidase S9 prolyl oligopeptidase catalytic" evidence="4">
    <location>
        <begin position="468"/>
        <end position="674"/>
    </location>
</feature>
<dbReference type="Gene3D" id="3.40.50.1820">
    <property type="entry name" value="alpha/beta hydrolase"/>
    <property type="match status" value="1"/>
</dbReference>
<dbReference type="Pfam" id="PF00930">
    <property type="entry name" value="DPPIV_N"/>
    <property type="match status" value="1"/>
</dbReference>
<reference evidence="6" key="1">
    <citation type="submission" date="2022-04" db="EMBL/GenBank/DDBJ databases">
        <title>Lysobacter sp. CAU 1642 isolated from sea sand.</title>
        <authorList>
            <person name="Kim W."/>
        </authorList>
    </citation>
    <scope>NUCLEOTIDE SEQUENCE</scope>
    <source>
        <strain evidence="6">CAU 1642</strain>
    </source>
</reference>
<evidence type="ECO:0000313" key="6">
    <source>
        <dbReference type="EMBL" id="MCK7594666.1"/>
    </source>
</evidence>
<dbReference type="InterPro" id="IPR011659">
    <property type="entry name" value="WD40"/>
</dbReference>
<dbReference type="InterPro" id="IPR029058">
    <property type="entry name" value="AB_hydrolase_fold"/>
</dbReference>